<feature type="chain" id="PRO_5045294131" description="Lipoprotein" evidence="2">
    <location>
        <begin position="24"/>
        <end position="186"/>
    </location>
</feature>
<evidence type="ECO:0000256" key="2">
    <source>
        <dbReference type="SAM" id="SignalP"/>
    </source>
</evidence>
<dbReference type="RefSeq" id="WP_337330887.1">
    <property type="nucleotide sequence ID" value="NZ_JBBDGM010000002.1"/>
</dbReference>
<name>A0ABU8L7A7_9MICO</name>
<organism evidence="3 4">
    <name type="scientific">Microbacterium bandirmense</name>
    <dbReference type="NCBI Taxonomy" id="3122050"/>
    <lineage>
        <taxon>Bacteria</taxon>
        <taxon>Bacillati</taxon>
        <taxon>Actinomycetota</taxon>
        <taxon>Actinomycetes</taxon>
        <taxon>Micrococcales</taxon>
        <taxon>Microbacteriaceae</taxon>
        <taxon>Microbacterium</taxon>
    </lineage>
</organism>
<proteinExistence type="predicted"/>
<dbReference type="EMBL" id="JBBDGM010000002">
    <property type="protein sequence ID" value="MEJ1087208.1"/>
    <property type="molecule type" value="Genomic_DNA"/>
</dbReference>
<accession>A0ABU8L7A7</accession>
<evidence type="ECO:0000313" key="3">
    <source>
        <dbReference type="EMBL" id="MEJ1087208.1"/>
    </source>
</evidence>
<gene>
    <name evidence="3" type="ORF">WDU99_02620</name>
</gene>
<dbReference type="PROSITE" id="PS51257">
    <property type="entry name" value="PROKAR_LIPOPROTEIN"/>
    <property type="match status" value="1"/>
</dbReference>
<keyword evidence="4" id="KW-1185">Reference proteome</keyword>
<comment type="caution">
    <text evidence="3">The sequence shown here is derived from an EMBL/GenBank/DDBJ whole genome shotgun (WGS) entry which is preliminary data.</text>
</comment>
<evidence type="ECO:0000313" key="4">
    <source>
        <dbReference type="Proteomes" id="UP001371224"/>
    </source>
</evidence>
<feature type="region of interest" description="Disordered" evidence="1">
    <location>
        <begin position="158"/>
        <end position="186"/>
    </location>
</feature>
<dbReference type="Proteomes" id="UP001371224">
    <property type="component" value="Unassembled WGS sequence"/>
</dbReference>
<evidence type="ECO:0008006" key="5">
    <source>
        <dbReference type="Google" id="ProtNLM"/>
    </source>
</evidence>
<feature type="signal peptide" evidence="2">
    <location>
        <begin position="1"/>
        <end position="23"/>
    </location>
</feature>
<evidence type="ECO:0000256" key="1">
    <source>
        <dbReference type="SAM" id="MobiDB-lite"/>
    </source>
</evidence>
<keyword evidence="2" id="KW-0732">Signal</keyword>
<sequence>MNTKLIRRLVPAFVGAVVASALFGCAPSERTLEGARHEIYSSNNALVASSDAMVTGTVVSQSEKQLGDDMAPTTFSEVKVEVSYAPDGLASRLTSPSAVQVKPGGTITVIQLGGKGWETPYQLLQEGKTYLLLLTDSGLSDLQGFYTTGGPAGIFTQAESGFAPTSTDGDQLTPYSTSQLQGIPAR</sequence>
<protein>
    <recommendedName>
        <fullName evidence="5">Lipoprotein</fullName>
    </recommendedName>
</protein>
<reference evidence="3 4" key="1">
    <citation type="submission" date="2024-02" db="EMBL/GenBank/DDBJ databases">
        <authorList>
            <person name="Saticioglu I.B."/>
        </authorList>
    </citation>
    <scope>NUCLEOTIDE SEQUENCE [LARGE SCALE GENOMIC DNA]</scope>
    <source>
        <strain evidence="3 4">Mu-80</strain>
    </source>
</reference>